<feature type="region of interest" description="Disordered" evidence="1">
    <location>
        <begin position="1"/>
        <end position="46"/>
    </location>
</feature>
<sequence length="741" mass="84279">MAQRNRKEQRARAALRQADREKAATRKAKREATARRKKRDHAAKLEEVNPCKTFHDSHQQEGSRLMSLPGELRNRIYALALPGPYITVQHYLLGTMPDITTAPALLLTCKRIHQEAIGIYYSSTIFLNQPSHLLKPSERNDDLEKWLRGIGSARVCRIQHIWTDRWKVGRQLFSREEDGPYDTIVETCLDEIAETQRLAESICHRPVWGTEVVKTSLEFELHESSATIWTCDPEKLCANIYGTYYKGSFETPSAEFREFLFKQSSGVIAGMWIPSDHPFGPSRTGSQPRQSSTTFNYCKLLIHARNNTSSTVVTMTESRVGTSQKHETLARRAKLLRAHQFARTLANQVIHVPQEEAAVTPTTASIEPNSEPTPSRANPHQHSCPNQDFESNGFASFESADEVPPAPSDEQQITCDLAGLKLDSVPDMLVHAKQQEDSRLMLLPAELRNHIYALALDGLELTLHDYRHVDVKLDESFKLHLQSEFLKVSFPSILLTCKRIYDEAIGIYFSTTKFSFPPCRGGDQIFFNQRLKRWLTSIGYELASQIKDINVTSTSERTVNLHPQKADGNKGVEDCVKDIEAVRSLAEDIYGRPVWGSEVVKSRLVFGTWHDDVSIWSSDPVGLCAEAFAAYDFGSGYPEVYTLDNVYKWNDFLKKYDNCVRFWPYPSPEEFTEWAHKVSVTQNPWCLIEQEWEDWRDTGVGYGPSYGEYAPTVASRSFNYGEGQSKRRKLVTRRVVQSGHA</sequence>
<keyword evidence="5" id="KW-1185">Reference proteome</keyword>
<dbReference type="EMBL" id="LKMD01000100">
    <property type="protein sequence ID" value="PIB02191.1"/>
    <property type="molecule type" value="Genomic_DNA"/>
</dbReference>
<gene>
    <name evidence="2" type="ORF">CB0940_01919</name>
    <name evidence="3" type="ORF">RHO25_001990</name>
</gene>
<protein>
    <submittedName>
        <fullName evidence="2">Uncharacterized protein</fullName>
    </submittedName>
</protein>
<dbReference type="InterPro" id="IPR038883">
    <property type="entry name" value="AN11006-like"/>
</dbReference>
<name>A0A2G5IBP3_CERBT</name>
<evidence type="ECO:0000313" key="4">
    <source>
        <dbReference type="Proteomes" id="UP000230605"/>
    </source>
</evidence>
<organism evidence="2 4">
    <name type="scientific">Cercospora beticola</name>
    <name type="common">Sugarbeet leaf spot fungus</name>
    <dbReference type="NCBI Taxonomy" id="122368"/>
    <lineage>
        <taxon>Eukaryota</taxon>
        <taxon>Fungi</taxon>
        <taxon>Dikarya</taxon>
        <taxon>Ascomycota</taxon>
        <taxon>Pezizomycotina</taxon>
        <taxon>Dothideomycetes</taxon>
        <taxon>Dothideomycetidae</taxon>
        <taxon>Mycosphaerellales</taxon>
        <taxon>Mycosphaerellaceae</taxon>
        <taxon>Cercospora</taxon>
    </lineage>
</organism>
<dbReference type="PANTHER" id="PTHR42085:SF2">
    <property type="entry name" value="F-BOX DOMAIN-CONTAINING PROTEIN"/>
    <property type="match status" value="1"/>
</dbReference>
<evidence type="ECO:0000313" key="3">
    <source>
        <dbReference type="EMBL" id="WPA97381.1"/>
    </source>
</evidence>
<evidence type="ECO:0000313" key="5">
    <source>
        <dbReference type="Proteomes" id="UP001302367"/>
    </source>
</evidence>
<feature type="compositionally biased region" description="Basic and acidic residues" evidence="1">
    <location>
        <begin position="1"/>
        <end position="34"/>
    </location>
</feature>
<proteinExistence type="predicted"/>
<dbReference type="PANTHER" id="PTHR42085">
    <property type="entry name" value="F-BOX DOMAIN-CONTAINING PROTEIN"/>
    <property type="match status" value="1"/>
</dbReference>
<dbReference type="EMBL" id="CP134184">
    <property type="protein sequence ID" value="WPA97381.1"/>
    <property type="molecule type" value="Genomic_DNA"/>
</dbReference>
<feature type="region of interest" description="Disordered" evidence="1">
    <location>
        <begin position="359"/>
        <end position="391"/>
    </location>
</feature>
<reference evidence="2 4" key="1">
    <citation type="submission" date="2015-10" db="EMBL/GenBank/DDBJ databases">
        <title>The cercosporin biosynthetic gene cluster was horizontally transferred to several fungal lineages and shown to be expanded in Cercospora beticola based on microsynteny with recipient genomes.</title>
        <authorList>
            <person name="De Jonge R."/>
            <person name="Ebert M.K."/>
            <person name="Suttle J.C."/>
            <person name="Jurick Ii W.M."/>
            <person name="Secor G.A."/>
            <person name="Thomma B.P."/>
            <person name="Van De Peer Y."/>
            <person name="Bolton M.D."/>
        </authorList>
    </citation>
    <scope>NUCLEOTIDE SEQUENCE [LARGE SCALE GENOMIC DNA]</scope>
    <source>
        <strain evidence="2 4">09-40</strain>
    </source>
</reference>
<evidence type="ECO:0000256" key="1">
    <source>
        <dbReference type="SAM" id="MobiDB-lite"/>
    </source>
</evidence>
<dbReference type="Proteomes" id="UP001302367">
    <property type="component" value="Chromosome 1"/>
</dbReference>
<dbReference type="AlphaFoldDB" id="A0A2G5IBP3"/>
<feature type="compositionally biased region" description="Polar residues" evidence="1">
    <location>
        <begin position="360"/>
        <end position="391"/>
    </location>
</feature>
<evidence type="ECO:0000313" key="2">
    <source>
        <dbReference type="EMBL" id="PIB02191.1"/>
    </source>
</evidence>
<dbReference type="OrthoDB" id="3650112at2759"/>
<accession>A0A2G5IBP3</accession>
<dbReference type="Proteomes" id="UP000230605">
    <property type="component" value="Chromosome 1"/>
</dbReference>
<reference evidence="3 5" key="2">
    <citation type="submission" date="2023-09" db="EMBL/GenBank/DDBJ databases">
        <title>Complete-Gapless Cercospora beticola genome.</title>
        <authorList>
            <person name="Wyatt N.A."/>
            <person name="Spanner R.E."/>
            <person name="Bolton M.D."/>
        </authorList>
    </citation>
    <scope>NUCLEOTIDE SEQUENCE [LARGE SCALE GENOMIC DNA]</scope>
    <source>
        <strain evidence="3">Cb09-40</strain>
    </source>
</reference>